<dbReference type="InterPro" id="IPR051691">
    <property type="entry name" value="Metab_Enz_Cyan_OpOx_G3PDH"/>
</dbReference>
<dbReference type="AlphaFoldDB" id="A0A3S8U2P7"/>
<dbReference type="Pfam" id="PF07992">
    <property type="entry name" value="Pyr_redox_2"/>
    <property type="match status" value="1"/>
</dbReference>
<dbReference type="OrthoDB" id="5287468at2"/>
<dbReference type="Proteomes" id="UP000282002">
    <property type="component" value="Chromosome"/>
</dbReference>
<dbReference type="InterPro" id="IPR023753">
    <property type="entry name" value="FAD/NAD-binding_dom"/>
</dbReference>
<reference evidence="3 4" key="1">
    <citation type="submission" date="2018-12" db="EMBL/GenBank/DDBJ databases">
        <title>Complete genome sequencing of Tabrizicola sp. K13M18.</title>
        <authorList>
            <person name="Bae J.-W."/>
        </authorList>
    </citation>
    <scope>NUCLEOTIDE SEQUENCE [LARGE SCALE GENOMIC DNA]</scope>
    <source>
        <strain evidence="3 4">K13M18</strain>
    </source>
</reference>
<name>A0A3S8U2P7_9RHOB</name>
<organism evidence="3 4">
    <name type="scientific">Tabrizicola piscis</name>
    <dbReference type="NCBI Taxonomy" id="2494374"/>
    <lineage>
        <taxon>Bacteria</taxon>
        <taxon>Pseudomonadati</taxon>
        <taxon>Pseudomonadota</taxon>
        <taxon>Alphaproteobacteria</taxon>
        <taxon>Rhodobacterales</taxon>
        <taxon>Paracoccaceae</taxon>
        <taxon>Tabrizicola</taxon>
    </lineage>
</organism>
<dbReference type="GO" id="GO:0016491">
    <property type="term" value="F:oxidoreductase activity"/>
    <property type="evidence" value="ECO:0007669"/>
    <property type="project" value="UniProtKB-KW"/>
</dbReference>
<evidence type="ECO:0000259" key="2">
    <source>
        <dbReference type="Pfam" id="PF07992"/>
    </source>
</evidence>
<dbReference type="InterPro" id="IPR036188">
    <property type="entry name" value="FAD/NAD-bd_sf"/>
</dbReference>
<dbReference type="RefSeq" id="WP_125324048.1">
    <property type="nucleotide sequence ID" value="NZ_CP034328.1"/>
</dbReference>
<dbReference type="PRINTS" id="PR00469">
    <property type="entry name" value="PNDRDTASEII"/>
</dbReference>
<feature type="domain" description="FAD/NAD(P)-binding" evidence="2">
    <location>
        <begin position="5"/>
        <end position="298"/>
    </location>
</feature>
<dbReference type="EMBL" id="CP034328">
    <property type="protein sequence ID" value="AZL57847.1"/>
    <property type="molecule type" value="Genomic_DNA"/>
</dbReference>
<keyword evidence="4" id="KW-1185">Reference proteome</keyword>
<dbReference type="KEGG" id="taw:EI545_02735"/>
<dbReference type="Gene3D" id="3.50.50.60">
    <property type="entry name" value="FAD/NAD(P)-binding domain"/>
    <property type="match status" value="2"/>
</dbReference>
<proteinExistence type="predicted"/>
<sequence>MAQTDVIVIGAGPAGLSAATALARLGVAVTVLDREAVAGGIPRHCNHPPYGLREFRRLMRGPAYAQRLVAEAKAAGVTIRTQTTVTFLHPGGRIDVTSPEGVETLAARAVLLATGVRETSRAARLIGGEKPGGVMSTGALQGIVHLNGQRPFQRPVILGTELVAFSALLTCRHAGIKPVAMIEPARRITARSPAIWLARLMGVPVLLEATVDAIHGRTRVEGVQIDRRGTLQDMATDGVIVSGGFRPEATLLRLSHLEVDPGSGGPVIDLWGRLSDPAYFAAGNLLRGVETAGWCWAEGRRVARAIHAALLGQLPAPEVARLRLGSDAVRLALPQVLPIDRPKPSPADSGAADGLQLRLNRPAKGRLRLMQDGVCLMDRRIDSLPERRITLPLPALRSASDVTLTLEER</sequence>
<evidence type="ECO:0000313" key="3">
    <source>
        <dbReference type="EMBL" id="AZL57847.1"/>
    </source>
</evidence>
<keyword evidence="1" id="KW-0560">Oxidoreductase</keyword>
<dbReference type="PANTHER" id="PTHR42949:SF3">
    <property type="entry name" value="ANAEROBIC GLYCEROL-3-PHOSPHATE DEHYDROGENASE SUBUNIT B"/>
    <property type="match status" value="1"/>
</dbReference>
<dbReference type="PRINTS" id="PR00368">
    <property type="entry name" value="FADPNR"/>
</dbReference>
<accession>A0A3S8U2P7</accession>
<evidence type="ECO:0000313" key="4">
    <source>
        <dbReference type="Proteomes" id="UP000282002"/>
    </source>
</evidence>
<protein>
    <submittedName>
        <fullName evidence="3">FAD-dependent oxidoreductase</fullName>
    </submittedName>
</protein>
<dbReference type="PANTHER" id="PTHR42949">
    <property type="entry name" value="ANAEROBIC GLYCEROL-3-PHOSPHATE DEHYDROGENASE SUBUNIT B"/>
    <property type="match status" value="1"/>
</dbReference>
<dbReference type="SUPFAM" id="SSF51905">
    <property type="entry name" value="FAD/NAD(P)-binding domain"/>
    <property type="match status" value="1"/>
</dbReference>
<gene>
    <name evidence="3" type="ORF">EI545_02735</name>
</gene>
<evidence type="ECO:0000256" key="1">
    <source>
        <dbReference type="ARBA" id="ARBA00023002"/>
    </source>
</evidence>